<dbReference type="Proteomes" id="UP000051887">
    <property type="component" value="Unassembled WGS sequence"/>
</dbReference>
<dbReference type="Proteomes" id="UP000051086">
    <property type="component" value="Unassembled WGS sequence"/>
</dbReference>
<protein>
    <recommendedName>
        <fullName evidence="1">N-acetyltransferase domain-containing protein</fullName>
    </recommendedName>
</protein>
<proteinExistence type="predicted"/>
<accession>A0A0P1FPJ9</accession>
<reference evidence="2 4" key="2">
    <citation type="submission" date="2015-09" db="EMBL/GenBank/DDBJ databases">
        <authorList>
            <person name="Rodrigo-Torres L."/>
            <person name="Arahal D.R."/>
        </authorList>
    </citation>
    <scope>NUCLEOTIDE SEQUENCE [LARGE SCALE GENOMIC DNA]</scope>
    <source>
        <strain evidence="2 4">CECT 5118</strain>
    </source>
</reference>
<keyword evidence="4" id="KW-1185">Reference proteome</keyword>
<dbReference type="AlphaFoldDB" id="A0A0P1FPJ9"/>
<dbReference type="Gene3D" id="3.40.630.30">
    <property type="match status" value="1"/>
</dbReference>
<organism evidence="3 5">
    <name type="scientific">Thalassovita autumnalis</name>
    <dbReference type="NCBI Taxonomy" id="2072972"/>
    <lineage>
        <taxon>Bacteria</taxon>
        <taxon>Pseudomonadati</taxon>
        <taxon>Pseudomonadota</taxon>
        <taxon>Alphaproteobacteria</taxon>
        <taxon>Rhodobacterales</taxon>
        <taxon>Roseobacteraceae</taxon>
        <taxon>Thalassovita</taxon>
    </lineage>
</organism>
<dbReference type="EMBL" id="CYSC01000037">
    <property type="protein sequence ID" value="CUH73216.1"/>
    <property type="molecule type" value="Genomic_DNA"/>
</dbReference>
<evidence type="ECO:0000259" key="1">
    <source>
        <dbReference type="PROSITE" id="PS51186"/>
    </source>
</evidence>
<dbReference type="SUPFAM" id="SSF55729">
    <property type="entry name" value="Acyl-CoA N-acyltransferases (Nat)"/>
    <property type="match status" value="1"/>
</dbReference>
<name>A0A0P1FPJ9_9RHOB</name>
<dbReference type="PROSITE" id="PS51186">
    <property type="entry name" value="GNAT"/>
    <property type="match status" value="1"/>
</dbReference>
<evidence type="ECO:0000313" key="5">
    <source>
        <dbReference type="Proteomes" id="UP000051887"/>
    </source>
</evidence>
<dbReference type="RefSeq" id="WP_058244375.1">
    <property type="nucleotide sequence ID" value="NZ_CYSB01000047.1"/>
</dbReference>
<evidence type="ECO:0000313" key="2">
    <source>
        <dbReference type="EMBL" id="CUH70149.1"/>
    </source>
</evidence>
<feature type="domain" description="N-acetyltransferase" evidence="1">
    <location>
        <begin position="21"/>
        <end position="151"/>
    </location>
</feature>
<evidence type="ECO:0000313" key="4">
    <source>
        <dbReference type="Proteomes" id="UP000051086"/>
    </source>
</evidence>
<sequence>MPDMLVPLYRLPAVPEIPEGIELRPARPYEGHALLGFVAEHFNEKWVSEVTVAMAAQPAKVLVAVEGGRCLGFACYDVTARGFFGPTGVDPAARGRGLGKLLLLGALHALKQDGFAYGVIGQAGPVEFYQNTCGATVIPDSEPGYYGNSFA</sequence>
<dbReference type="EMBL" id="CYSB01000047">
    <property type="protein sequence ID" value="CUH70149.1"/>
    <property type="molecule type" value="Genomic_DNA"/>
</dbReference>
<gene>
    <name evidence="2" type="ORF">TL5118_04124</name>
    <name evidence="3" type="ORF">TL5120_03023</name>
</gene>
<dbReference type="Pfam" id="PF00583">
    <property type="entry name" value="Acetyltransf_1"/>
    <property type="match status" value="1"/>
</dbReference>
<dbReference type="GO" id="GO:0016747">
    <property type="term" value="F:acyltransferase activity, transferring groups other than amino-acyl groups"/>
    <property type="evidence" value="ECO:0007669"/>
    <property type="project" value="InterPro"/>
</dbReference>
<reference evidence="3 5" key="1">
    <citation type="submission" date="2015-09" db="EMBL/GenBank/DDBJ databases">
        <authorList>
            <consortium name="Swine Surveillance"/>
        </authorList>
    </citation>
    <scope>NUCLEOTIDE SEQUENCE [LARGE SCALE GENOMIC DNA]</scope>
    <source>
        <strain evidence="3 5">5120</strain>
    </source>
</reference>
<dbReference type="InterPro" id="IPR016181">
    <property type="entry name" value="Acyl_CoA_acyltransferase"/>
</dbReference>
<dbReference type="OrthoDB" id="4016818at2"/>
<dbReference type="InterPro" id="IPR000182">
    <property type="entry name" value="GNAT_dom"/>
</dbReference>
<evidence type="ECO:0000313" key="3">
    <source>
        <dbReference type="EMBL" id="CUH73216.1"/>
    </source>
</evidence>